<dbReference type="STRING" id="765257.A0A0C9Z2Z1"/>
<dbReference type="AlphaFoldDB" id="A0A0C9Z2Z1"/>
<feature type="compositionally biased region" description="Polar residues" evidence="3">
    <location>
        <begin position="1088"/>
        <end position="1118"/>
    </location>
</feature>
<feature type="region of interest" description="Disordered" evidence="3">
    <location>
        <begin position="430"/>
        <end position="517"/>
    </location>
</feature>
<dbReference type="OrthoDB" id="1716625at2759"/>
<dbReference type="InterPro" id="IPR035899">
    <property type="entry name" value="DBL_dom_sf"/>
</dbReference>
<name>A0A0C9Z2Z1_9AGAM</name>
<feature type="compositionally biased region" description="Polar residues" evidence="3">
    <location>
        <begin position="1045"/>
        <end position="1064"/>
    </location>
</feature>
<feature type="compositionally biased region" description="Basic residues" evidence="3">
    <location>
        <begin position="473"/>
        <end position="490"/>
    </location>
</feature>
<evidence type="ECO:0000313" key="5">
    <source>
        <dbReference type="EMBL" id="KIK23396.1"/>
    </source>
</evidence>
<gene>
    <name evidence="5" type="ORF">PISMIDRAFT_100494</name>
</gene>
<dbReference type="SMART" id="SM00325">
    <property type="entry name" value="RhoGEF"/>
    <property type="match status" value="1"/>
</dbReference>
<dbReference type="PANTHER" id="PTHR46006">
    <property type="entry name" value="RHO GUANINE NUCLEOTIDE EXCHANGE FACTOR AT 64C, ISOFORM A"/>
    <property type="match status" value="1"/>
</dbReference>
<feature type="region of interest" description="Disordered" evidence="3">
    <location>
        <begin position="806"/>
        <end position="829"/>
    </location>
</feature>
<dbReference type="EMBL" id="KN833726">
    <property type="protein sequence ID" value="KIK23396.1"/>
    <property type="molecule type" value="Genomic_DNA"/>
</dbReference>
<feature type="compositionally biased region" description="Basic and acidic residues" evidence="3">
    <location>
        <begin position="542"/>
        <end position="563"/>
    </location>
</feature>
<accession>A0A0C9Z2Z1</accession>
<evidence type="ECO:0000256" key="1">
    <source>
        <dbReference type="ARBA" id="ARBA00004496"/>
    </source>
</evidence>
<feature type="compositionally biased region" description="Polar residues" evidence="3">
    <location>
        <begin position="209"/>
        <end position="234"/>
    </location>
</feature>
<dbReference type="PANTHER" id="PTHR46006:SF7">
    <property type="entry name" value="DH DOMAIN-CONTAINING PROTEIN"/>
    <property type="match status" value="1"/>
</dbReference>
<reference evidence="5 6" key="1">
    <citation type="submission" date="2014-04" db="EMBL/GenBank/DDBJ databases">
        <authorList>
            <consortium name="DOE Joint Genome Institute"/>
            <person name="Kuo A."/>
            <person name="Kohler A."/>
            <person name="Costa M.D."/>
            <person name="Nagy L.G."/>
            <person name="Floudas D."/>
            <person name="Copeland A."/>
            <person name="Barry K.W."/>
            <person name="Cichocki N."/>
            <person name="Veneault-Fourrey C."/>
            <person name="LaButti K."/>
            <person name="Lindquist E.A."/>
            <person name="Lipzen A."/>
            <person name="Lundell T."/>
            <person name="Morin E."/>
            <person name="Murat C."/>
            <person name="Sun H."/>
            <person name="Tunlid A."/>
            <person name="Henrissat B."/>
            <person name="Grigoriev I.V."/>
            <person name="Hibbett D.S."/>
            <person name="Martin F."/>
            <person name="Nordberg H.P."/>
            <person name="Cantor M.N."/>
            <person name="Hua S.X."/>
        </authorList>
    </citation>
    <scope>NUCLEOTIDE SEQUENCE [LARGE SCALE GENOMIC DNA]</scope>
    <source>
        <strain evidence="5 6">441</strain>
    </source>
</reference>
<evidence type="ECO:0000256" key="3">
    <source>
        <dbReference type="SAM" id="MobiDB-lite"/>
    </source>
</evidence>
<feature type="compositionally biased region" description="Low complexity" evidence="3">
    <location>
        <begin position="49"/>
        <end position="64"/>
    </location>
</feature>
<feature type="compositionally biased region" description="Basic and acidic residues" evidence="3">
    <location>
        <begin position="12"/>
        <end position="46"/>
    </location>
</feature>
<dbReference type="PROSITE" id="PS50010">
    <property type="entry name" value="DH_2"/>
    <property type="match status" value="1"/>
</dbReference>
<dbReference type="SUPFAM" id="SSF48065">
    <property type="entry name" value="DBL homology domain (DH-domain)"/>
    <property type="match status" value="1"/>
</dbReference>
<dbReference type="Pfam" id="PF00621">
    <property type="entry name" value="RhoGEF"/>
    <property type="match status" value="1"/>
</dbReference>
<dbReference type="InterPro" id="IPR000219">
    <property type="entry name" value="DH_dom"/>
</dbReference>
<feature type="compositionally biased region" description="Polar residues" evidence="3">
    <location>
        <begin position="180"/>
        <end position="195"/>
    </location>
</feature>
<feature type="region of interest" description="Disordered" evidence="3">
    <location>
        <begin position="987"/>
        <end position="1127"/>
    </location>
</feature>
<reference evidence="6" key="2">
    <citation type="submission" date="2015-01" db="EMBL/GenBank/DDBJ databases">
        <title>Evolutionary Origins and Diversification of the Mycorrhizal Mutualists.</title>
        <authorList>
            <consortium name="DOE Joint Genome Institute"/>
            <consortium name="Mycorrhizal Genomics Consortium"/>
            <person name="Kohler A."/>
            <person name="Kuo A."/>
            <person name="Nagy L.G."/>
            <person name="Floudas D."/>
            <person name="Copeland A."/>
            <person name="Barry K.W."/>
            <person name="Cichocki N."/>
            <person name="Veneault-Fourrey C."/>
            <person name="LaButti K."/>
            <person name="Lindquist E.A."/>
            <person name="Lipzen A."/>
            <person name="Lundell T."/>
            <person name="Morin E."/>
            <person name="Murat C."/>
            <person name="Riley R."/>
            <person name="Ohm R."/>
            <person name="Sun H."/>
            <person name="Tunlid A."/>
            <person name="Henrissat B."/>
            <person name="Grigoriev I.V."/>
            <person name="Hibbett D.S."/>
            <person name="Martin F."/>
        </authorList>
    </citation>
    <scope>NUCLEOTIDE SEQUENCE [LARGE SCALE GENOMIC DNA]</scope>
    <source>
        <strain evidence="6">441</strain>
    </source>
</reference>
<feature type="region of interest" description="Disordered" evidence="3">
    <location>
        <begin position="532"/>
        <end position="569"/>
    </location>
</feature>
<feature type="domain" description="DH" evidence="4">
    <location>
        <begin position="354"/>
        <end position="761"/>
    </location>
</feature>
<feature type="compositionally biased region" description="Acidic residues" evidence="3">
    <location>
        <begin position="956"/>
        <end position="967"/>
    </location>
</feature>
<dbReference type="InterPro" id="IPR051480">
    <property type="entry name" value="Endocytic_GEF_Adapter"/>
</dbReference>
<comment type="subcellular location">
    <subcellularLocation>
        <location evidence="1">Cytoplasm</location>
    </subcellularLocation>
</comment>
<feature type="region of interest" description="Disordered" evidence="3">
    <location>
        <begin position="940"/>
        <end position="974"/>
    </location>
</feature>
<keyword evidence="6" id="KW-1185">Reference proteome</keyword>
<feature type="region of interest" description="Disordered" evidence="3">
    <location>
        <begin position="1"/>
        <end position="277"/>
    </location>
</feature>
<feature type="compositionally biased region" description="Low complexity" evidence="3">
    <location>
        <begin position="256"/>
        <end position="277"/>
    </location>
</feature>
<feature type="compositionally biased region" description="Acidic residues" evidence="3">
    <location>
        <begin position="459"/>
        <end position="468"/>
    </location>
</feature>
<dbReference type="Proteomes" id="UP000054018">
    <property type="component" value="Unassembled WGS sequence"/>
</dbReference>
<feature type="compositionally biased region" description="Polar residues" evidence="3">
    <location>
        <begin position="443"/>
        <end position="455"/>
    </location>
</feature>
<feature type="compositionally biased region" description="Low complexity" evidence="3">
    <location>
        <begin position="96"/>
        <end position="130"/>
    </location>
</feature>
<evidence type="ECO:0000256" key="2">
    <source>
        <dbReference type="ARBA" id="ARBA00022490"/>
    </source>
</evidence>
<dbReference type="GO" id="GO:0035025">
    <property type="term" value="P:positive regulation of Rho protein signal transduction"/>
    <property type="evidence" value="ECO:0007669"/>
    <property type="project" value="TreeGrafter"/>
</dbReference>
<proteinExistence type="predicted"/>
<sequence length="1145" mass="124522">MKAFLNRFNRGHSKDKDKDKEKEREKEKNRDREKDKDSLLVPDRSDTATLSSSTNSPSPNTTPLTRKKELAQLPRLPEWPPSHVTHSRPESRQERLSSSSPSITPSQIQRSASAGTTGTSTGTPSSIASTKPLPDLSARPLPPIEEPHDADNDSGVGLPVSSPVPNPADPLDPAIKASALKSSSGSVNTTATNTDTQKKVAFLSPPQTPSGLSTTQPLPETYNSANTGLSQQSPVGAPSKTAIARFQAAHGKETRGSTSTATSTSRTDAATKSTITSTTTPAIAAPLTVTTTTAAPSIKATSTRTAASPYPISLRSQTPFSQMSVSSTRILAVSSWSEGAEEDLVCNLGPRERTRQEVLWEIVASEERYVSDLQRMKETFIDPLLHPYASPPTTSPTPYDYDDYSIAPSRFEATQDSMDTLPPIAARFMSPTGLRNEGPSPQAPDTKSLALTTPNIDGESVDTDDDDAEHVHGHQGNHAKVTAKHSHPRSPYRAASVATGKNGKTKETVPFPSRSHVSIPVGQRARINQAALSTHSLGKQSVADHDRDRDTARDKDRDRKDSAKTTPTIHTARVLRKFKRSQTGPDTAMQGLVPPHLLPEDLRICLEVIEGGVLEGHTKLSEGLRKRYEEQYPLVRSLADVFVSNSHIFQGYATYVLHLERALEQVDNALSTASEAKKPKNQDAAEWLKVCKSLQRLEELACEKGETGLAISLSKPFQRLLKYPLLFQNLLFHTDPSTFEYESSLQMVAEIETIVRSIEDEKIQKEDRDKTRDVFARIEGLDKVKQLAIPKPSRLLVEERQLIAVGRDTTSGSPKGSSPPPALANKNVKGKTSLRRLSDVLGTSSGIGGKKDLWLVVFNDVVLRCQRTGTTSLPLVSSTNSRTNSLPDMQGKSKYATTGRRNSHTKPRNLYKFIKIETWAIGDVVQPKEGVVAMEDVVRSKAEAHSSNKPRIIPLPDDDDEDNDSDESDKKSKMSFSYWGADKITLQKPVLKPKQSGASGSTRRVSPGGTSYGRESSANAKFGTRLVSVDQMTPTVRPGTKRAPTVTSTRTRVNPSDDSQSVKATVTRPAWDTSTRSNPANPPKRQRQTSQTSAATARPNNSLTADNGSGSNDNNKPQASPVASEDSALNLYRQITIQDPTLSQL</sequence>
<organism evidence="5 6">
    <name type="scientific">Pisolithus microcarpus 441</name>
    <dbReference type="NCBI Taxonomy" id="765257"/>
    <lineage>
        <taxon>Eukaryota</taxon>
        <taxon>Fungi</taxon>
        <taxon>Dikarya</taxon>
        <taxon>Basidiomycota</taxon>
        <taxon>Agaricomycotina</taxon>
        <taxon>Agaricomycetes</taxon>
        <taxon>Agaricomycetidae</taxon>
        <taxon>Boletales</taxon>
        <taxon>Sclerodermatineae</taxon>
        <taxon>Pisolithaceae</taxon>
        <taxon>Pisolithus</taxon>
    </lineage>
</organism>
<dbReference type="GO" id="GO:0005737">
    <property type="term" value="C:cytoplasm"/>
    <property type="evidence" value="ECO:0007669"/>
    <property type="project" value="UniProtKB-SubCell"/>
</dbReference>
<protein>
    <recommendedName>
        <fullName evidence="4">DH domain-containing protein</fullName>
    </recommendedName>
</protein>
<dbReference type="Gene3D" id="1.20.900.10">
    <property type="entry name" value="Dbl homology (DH) domain"/>
    <property type="match status" value="2"/>
</dbReference>
<keyword evidence="2" id="KW-0963">Cytoplasm</keyword>
<dbReference type="GO" id="GO:0005085">
    <property type="term" value="F:guanyl-nucleotide exchange factor activity"/>
    <property type="evidence" value="ECO:0007669"/>
    <property type="project" value="InterPro"/>
</dbReference>
<dbReference type="HOGENOM" id="CLU_007379_0_0_1"/>
<evidence type="ECO:0000259" key="4">
    <source>
        <dbReference type="PROSITE" id="PS50010"/>
    </source>
</evidence>
<feature type="compositionally biased region" description="Polar residues" evidence="3">
    <location>
        <begin position="872"/>
        <end position="887"/>
    </location>
</feature>
<feature type="region of interest" description="Disordered" evidence="3">
    <location>
        <begin position="872"/>
        <end position="904"/>
    </location>
</feature>
<evidence type="ECO:0000313" key="6">
    <source>
        <dbReference type="Proteomes" id="UP000054018"/>
    </source>
</evidence>